<feature type="region of interest" description="Disordered" evidence="2">
    <location>
        <begin position="1"/>
        <end position="161"/>
    </location>
</feature>
<feature type="coiled-coil region" evidence="1">
    <location>
        <begin position="328"/>
        <end position="362"/>
    </location>
</feature>
<feature type="coiled-coil region" evidence="1">
    <location>
        <begin position="583"/>
        <end position="617"/>
    </location>
</feature>
<evidence type="ECO:0000313" key="4">
    <source>
        <dbReference type="EMBL" id="MDR6531030.1"/>
    </source>
</evidence>
<keyword evidence="3" id="KW-1133">Transmembrane helix</keyword>
<feature type="transmembrane region" description="Helical" evidence="3">
    <location>
        <begin position="263"/>
        <end position="286"/>
    </location>
</feature>
<feature type="compositionally biased region" description="Low complexity" evidence="2">
    <location>
        <begin position="747"/>
        <end position="758"/>
    </location>
</feature>
<sequence length="980" mass="102395">MKPKKRQPLDFTGIPMEPPVEDAGRPAQAEVQPDPDAPVSEPDLDLDIAAVPDASPPPILGRGPLDLGPEPAPEPSPDPVPEAPRVSARRGFFGASKSASQPVAETFEPVEPPKADIATPEPEAVIQPGPPLKSNFKPPEPEADPAPFTPARGRRSASVEAEPLAPLPSFLTAPVATQAAQPPAPVVEPEPPAASRRFEAAVSKPPEPPPVTPLSTAREGKKPMPAPLFWSLAVAAAALWTLGPITFALGYGAGVPALKVDQFALMVFAALAVGPAAFTLLGAYMLRQAMGISAELKHTRIMTDRLVSPAALAAAGVEGVVGGIREQIDAATVAAEAARVRVQELREALAEETLALAQTTSESARMVQQLSEGLGHERQAMHALSTTLDAQSTAVVDAIGSQARMVAEASDLAETQLREAEAALAARAADLAAAAAEASDAARVGAEDLSRQIARLETAGQGVGDQMSAVERNLAAQRAALVAASQSLRTDQEDFAAETETRTAQLTEFIGHTRAGATEMSDMAAMGAEVLRGLIGAAAQQLREVAETARAEREALAAETSSAIAALASAAGGQRADLEGALIQAMNAMAEAARRANEGVEQRVEAARVRVDQLNEIAFAAGQKADTVFESRMDEARDLIEQSAQVVEQAGARTAQKLSESVETARGAIAEMEAMLADVGRRTADLPAEALARANEARAQIEQGIEDLRSAARRTAEETAAIDQAFQERVRRNYDMLSEAVVRMNAAPPAGPSAATPSRAPPPLSRQVQAAPPQPPPVPPPAPTLAPKPANEPGAEEPSLRPRLRLTPTATDDEFRSVFDAAGGRTAAPAPPPGDRAEPHAQGGGLSWRNLLSGLESAAPGDAALGEKMAGEILAMGIDPTALLPRARIDEIAATIQTHDESGAREVVKKLAPAAIRRLVRRLFSDAPLRAEAERFLRRYAGMMDEASEQDREGFLVAALLSSDAGRAYLLLDAAFGDLA</sequence>
<keyword evidence="1" id="KW-0175">Coiled coil</keyword>
<accession>A0ABU1MYX2</accession>
<keyword evidence="3" id="KW-0812">Transmembrane</keyword>
<evidence type="ECO:0000256" key="2">
    <source>
        <dbReference type="SAM" id="MobiDB-lite"/>
    </source>
</evidence>
<dbReference type="EMBL" id="JAVDRL010000005">
    <property type="protein sequence ID" value="MDR6531030.1"/>
    <property type="molecule type" value="Genomic_DNA"/>
</dbReference>
<protein>
    <recommendedName>
        <fullName evidence="6">Polar localization protein TipN</fullName>
    </recommendedName>
</protein>
<feature type="region of interest" description="Disordered" evidence="2">
    <location>
        <begin position="747"/>
        <end position="847"/>
    </location>
</feature>
<evidence type="ECO:0000256" key="1">
    <source>
        <dbReference type="SAM" id="Coils"/>
    </source>
</evidence>
<evidence type="ECO:0008006" key="6">
    <source>
        <dbReference type="Google" id="ProtNLM"/>
    </source>
</evidence>
<feature type="compositionally biased region" description="Pro residues" evidence="2">
    <location>
        <begin position="70"/>
        <end position="82"/>
    </location>
</feature>
<reference evidence="4 5" key="1">
    <citation type="submission" date="2023-07" db="EMBL/GenBank/DDBJ databases">
        <title>Sorghum-associated microbial communities from plants grown in Nebraska, USA.</title>
        <authorList>
            <person name="Schachtman D."/>
        </authorList>
    </citation>
    <scope>NUCLEOTIDE SEQUENCE [LARGE SCALE GENOMIC DNA]</scope>
    <source>
        <strain evidence="4 5">DS2154</strain>
    </source>
</reference>
<gene>
    <name evidence="4" type="ORF">J2800_001772</name>
</gene>
<dbReference type="Proteomes" id="UP001262754">
    <property type="component" value="Unassembled WGS sequence"/>
</dbReference>
<evidence type="ECO:0000256" key="3">
    <source>
        <dbReference type="SAM" id="Phobius"/>
    </source>
</evidence>
<feature type="compositionally biased region" description="Pro residues" evidence="2">
    <location>
        <begin position="182"/>
        <end position="192"/>
    </location>
</feature>
<feature type="region of interest" description="Disordered" evidence="2">
    <location>
        <begin position="181"/>
        <end position="219"/>
    </location>
</feature>
<name>A0ABU1MYX2_9CAUL</name>
<keyword evidence="5" id="KW-1185">Reference proteome</keyword>
<organism evidence="4 5">
    <name type="scientific">Caulobacter rhizosphaerae</name>
    <dbReference type="NCBI Taxonomy" id="2010972"/>
    <lineage>
        <taxon>Bacteria</taxon>
        <taxon>Pseudomonadati</taxon>
        <taxon>Pseudomonadota</taxon>
        <taxon>Alphaproteobacteria</taxon>
        <taxon>Caulobacterales</taxon>
        <taxon>Caulobacteraceae</taxon>
        <taxon>Caulobacter</taxon>
    </lineage>
</organism>
<feature type="transmembrane region" description="Helical" evidence="3">
    <location>
        <begin position="228"/>
        <end position="251"/>
    </location>
</feature>
<feature type="compositionally biased region" description="Pro residues" evidence="2">
    <location>
        <begin position="772"/>
        <end position="786"/>
    </location>
</feature>
<feature type="coiled-coil region" evidence="1">
    <location>
        <begin position="655"/>
        <end position="718"/>
    </location>
</feature>
<dbReference type="RefSeq" id="WP_310030820.1">
    <property type="nucleotide sequence ID" value="NZ_JAVDRL010000005.1"/>
</dbReference>
<proteinExistence type="predicted"/>
<comment type="caution">
    <text evidence="4">The sequence shown here is derived from an EMBL/GenBank/DDBJ whole genome shotgun (WGS) entry which is preliminary data.</text>
</comment>
<evidence type="ECO:0000313" key="5">
    <source>
        <dbReference type="Proteomes" id="UP001262754"/>
    </source>
</evidence>
<keyword evidence="3" id="KW-0472">Membrane</keyword>